<proteinExistence type="predicted"/>
<organism evidence="8 9">
    <name type="scientific">Brevibacterium ravenspurgense</name>
    <dbReference type="NCBI Taxonomy" id="479117"/>
    <lineage>
        <taxon>Bacteria</taxon>
        <taxon>Bacillati</taxon>
        <taxon>Actinomycetota</taxon>
        <taxon>Actinomycetes</taxon>
        <taxon>Micrococcales</taxon>
        <taxon>Brevibacteriaceae</taxon>
        <taxon>Brevibacterium</taxon>
    </lineage>
</organism>
<evidence type="ECO:0000313" key="8">
    <source>
        <dbReference type="EMBL" id="KXZ58687.1"/>
    </source>
</evidence>
<sequence length="172" mass="18811">MTLTPELEAKFNDQITLEFEANMVYRQLAIEADKQDLSGFANWLRAQADEEIEHANKFINHLLARDGSPIIGALSAPSVAADPSALTIFQAALDHEKKVSEAIRELYRAAEAAGDIDARPILNWFVDEQLEEEDTVGEIVGQLELIDGDGSGLLRLDSELGARTSAGTEDDD</sequence>
<dbReference type="AlphaFoldDB" id="A0A150H986"/>
<dbReference type="RefSeq" id="WP_062020616.1">
    <property type="nucleotide sequence ID" value="NZ_LQQC01000009.1"/>
</dbReference>
<evidence type="ECO:0000313" key="9">
    <source>
        <dbReference type="Proteomes" id="UP000243589"/>
    </source>
</evidence>
<keyword evidence="2 5" id="KW-0479">Metal-binding</keyword>
<dbReference type="Proteomes" id="UP000243589">
    <property type="component" value="Unassembled WGS sequence"/>
</dbReference>
<dbReference type="GO" id="GO:0006879">
    <property type="term" value="P:intracellular iron ion homeostasis"/>
    <property type="evidence" value="ECO:0007669"/>
    <property type="project" value="UniProtKB-KW"/>
</dbReference>
<evidence type="ECO:0000259" key="7">
    <source>
        <dbReference type="PROSITE" id="PS50905"/>
    </source>
</evidence>
<dbReference type="SUPFAM" id="SSF47240">
    <property type="entry name" value="Ferritin-like"/>
    <property type="match status" value="1"/>
</dbReference>
<dbReference type="InterPro" id="IPR009040">
    <property type="entry name" value="Ferritin-like_diiron"/>
</dbReference>
<dbReference type="InterPro" id="IPR012347">
    <property type="entry name" value="Ferritin-like"/>
</dbReference>
<keyword evidence="4 5" id="KW-0408">Iron</keyword>
<dbReference type="Pfam" id="PF00210">
    <property type="entry name" value="Ferritin"/>
    <property type="match status" value="1"/>
</dbReference>
<dbReference type="Gene3D" id="1.20.1260.10">
    <property type="match status" value="1"/>
</dbReference>
<dbReference type="GO" id="GO:0008198">
    <property type="term" value="F:ferrous iron binding"/>
    <property type="evidence" value="ECO:0007669"/>
    <property type="project" value="TreeGrafter"/>
</dbReference>
<dbReference type="PANTHER" id="PTHR11431">
    <property type="entry name" value="FERRITIN"/>
    <property type="match status" value="1"/>
</dbReference>
<dbReference type="PANTHER" id="PTHR11431:SF127">
    <property type="entry name" value="BACTERIAL NON-HEME FERRITIN"/>
    <property type="match status" value="1"/>
</dbReference>
<feature type="binding site" evidence="5">
    <location>
        <position position="18"/>
    </location>
    <ligand>
        <name>Fe cation</name>
        <dbReference type="ChEBI" id="CHEBI:24875"/>
        <label>1</label>
    </ligand>
</feature>
<feature type="binding site" evidence="5">
    <location>
        <position position="96"/>
    </location>
    <ligand>
        <name>Fe cation</name>
        <dbReference type="ChEBI" id="CHEBI:24875"/>
        <label>1</label>
    </ligand>
</feature>
<dbReference type="GO" id="GO:0004322">
    <property type="term" value="F:ferroxidase activity"/>
    <property type="evidence" value="ECO:0007669"/>
    <property type="project" value="TreeGrafter"/>
</dbReference>
<dbReference type="GO" id="GO:0006826">
    <property type="term" value="P:iron ion transport"/>
    <property type="evidence" value="ECO:0007669"/>
    <property type="project" value="InterPro"/>
</dbReference>
<keyword evidence="3 8" id="KW-0560">Oxidoreductase</keyword>
<feature type="domain" description="Ferritin-like diiron" evidence="7">
    <location>
        <begin position="1"/>
        <end position="147"/>
    </location>
</feature>
<dbReference type="PATRIC" id="fig|479117.4.peg.871"/>
<evidence type="ECO:0000256" key="2">
    <source>
        <dbReference type="ARBA" id="ARBA00022723"/>
    </source>
</evidence>
<feature type="binding site" evidence="5">
    <location>
        <position position="54"/>
    </location>
    <ligand>
        <name>Fe cation</name>
        <dbReference type="ChEBI" id="CHEBI:24875"/>
        <label>1</label>
    </ligand>
</feature>
<dbReference type="PROSITE" id="PS50905">
    <property type="entry name" value="FERRITIN_LIKE"/>
    <property type="match status" value="1"/>
</dbReference>
<name>A0A150H986_9MICO</name>
<evidence type="ECO:0000256" key="5">
    <source>
        <dbReference type="PIRSR" id="PIRSR601519-1"/>
    </source>
</evidence>
<dbReference type="InterPro" id="IPR001519">
    <property type="entry name" value="Ferritin"/>
</dbReference>
<evidence type="ECO:0000256" key="1">
    <source>
        <dbReference type="ARBA" id="ARBA00022434"/>
    </source>
</evidence>
<accession>A0A150H986</accession>
<dbReference type="InterPro" id="IPR041719">
    <property type="entry name" value="Ferritin_prok"/>
</dbReference>
<feature type="binding site" evidence="5">
    <location>
        <position position="51"/>
    </location>
    <ligand>
        <name>Fe cation</name>
        <dbReference type="ChEBI" id="CHEBI:24875"/>
        <label>1</label>
    </ligand>
</feature>
<dbReference type="InterPro" id="IPR008331">
    <property type="entry name" value="Ferritin_DPS_dom"/>
</dbReference>
<protein>
    <recommendedName>
        <fullName evidence="6">Ferritin</fullName>
    </recommendedName>
</protein>
<gene>
    <name evidence="8" type="primary">ftnA</name>
    <name evidence="8" type="ORF">Bravens_00868</name>
</gene>
<dbReference type="GO" id="GO:0008199">
    <property type="term" value="F:ferric iron binding"/>
    <property type="evidence" value="ECO:0007669"/>
    <property type="project" value="InterPro"/>
</dbReference>
<dbReference type="CDD" id="cd01055">
    <property type="entry name" value="Nonheme_Ferritin"/>
    <property type="match status" value="1"/>
</dbReference>
<keyword evidence="1 6" id="KW-0409">Iron storage</keyword>
<evidence type="ECO:0000256" key="4">
    <source>
        <dbReference type="ARBA" id="ARBA00023004"/>
    </source>
</evidence>
<evidence type="ECO:0000256" key="3">
    <source>
        <dbReference type="ARBA" id="ARBA00023002"/>
    </source>
</evidence>
<dbReference type="InterPro" id="IPR009078">
    <property type="entry name" value="Ferritin-like_SF"/>
</dbReference>
<keyword evidence="9" id="KW-1185">Reference proteome</keyword>
<dbReference type="EMBL" id="LQQC01000009">
    <property type="protein sequence ID" value="KXZ58687.1"/>
    <property type="molecule type" value="Genomic_DNA"/>
</dbReference>
<evidence type="ECO:0000256" key="6">
    <source>
        <dbReference type="RuleBase" id="RU361145"/>
    </source>
</evidence>
<reference evidence="8 9" key="1">
    <citation type="submission" date="2016-01" db="EMBL/GenBank/DDBJ databases">
        <title>Use of Whole Genome Sequencing to ascertain that Brevibacterium massiliense (Roux, Raoult 2009) is a later heterotypic synonym of Brevibacterium ravenspurgense (Mages 2008).</title>
        <authorList>
            <person name="Bernier A.-M."/>
            <person name="Burdz T."/>
            <person name="Huynh C."/>
            <person name="Pachecho A.L."/>
            <person name="Wiebe D."/>
            <person name="Bonner C."/>
            <person name="Bernard K."/>
        </authorList>
    </citation>
    <scope>NUCLEOTIDE SEQUENCE [LARGE SCALE GENOMIC DNA]</scope>
    <source>
        <strain evidence="8 9">CCUG56047</strain>
    </source>
</reference>
<dbReference type="GO" id="GO:0005829">
    <property type="term" value="C:cytosol"/>
    <property type="evidence" value="ECO:0007669"/>
    <property type="project" value="TreeGrafter"/>
</dbReference>
<comment type="caution">
    <text evidence="8">The sequence shown here is derived from an EMBL/GenBank/DDBJ whole genome shotgun (WGS) entry which is preliminary data.</text>
</comment>
<feature type="binding site" evidence="5">
    <location>
        <position position="129"/>
    </location>
    <ligand>
        <name>Fe cation</name>
        <dbReference type="ChEBI" id="CHEBI:24875"/>
        <label>1</label>
    </ligand>
</feature>